<reference evidence="1 2" key="1">
    <citation type="journal article" date="2018" name="Front. Plant Sci.">
        <title>Red Clover (Trifolium pratense) and Zigzag Clover (T. medium) - A Picture of Genomic Similarities and Differences.</title>
        <authorList>
            <person name="Dluhosova J."/>
            <person name="Istvanek J."/>
            <person name="Nedelnik J."/>
            <person name="Repkova J."/>
        </authorList>
    </citation>
    <scope>NUCLEOTIDE SEQUENCE [LARGE SCALE GENOMIC DNA]</scope>
    <source>
        <strain evidence="2">cv. 10/8</strain>
        <tissue evidence="1">Leaf</tissue>
    </source>
</reference>
<sequence>MCKKASEPVVVNLALQTDSRVITA</sequence>
<accession>A0A392T3V4</accession>
<protein>
    <submittedName>
        <fullName evidence="1">Uncharacterized protein</fullName>
    </submittedName>
</protein>
<evidence type="ECO:0000313" key="1">
    <source>
        <dbReference type="EMBL" id="MCI55739.1"/>
    </source>
</evidence>
<evidence type="ECO:0000313" key="2">
    <source>
        <dbReference type="Proteomes" id="UP000265520"/>
    </source>
</evidence>
<dbReference type="Proteomes" id="UP000265520">
    <property type="component" value="Unassembled WGS sequence"/>
</dbReference>
<feature type="non-terminal residue" evidence="1">
    <location>
        <position position="24"/>
    </location>
</feature>
<organism evidence="1 2">
    <name type="scientific">Trifolium medium</name>
    <dbReference type="NCBI Taxonomy" id="97028"/>
    <lineage>
        <taxon>Eukaryota</taxon>
        <taxon>Viridiplantae</taxon>
        <taxon>Streptophyta</taxon>
        <taxon>Embryophyta</taxon>
        <taxon>Tracheophyta</taxon>
        <taxon>Spermatophyta</taxon>
        <taxon>Magnoliopsida</taxon>
        <taxon>eudicotyledons</taxon>
        <taxon>Gunneridae</taxon>
        <taxon>Pentapetalae</taxon>
        <taxon>rosids</taxon>
        <taxon>fabids</taxon>
        <taxon>Fabales</taxon>
        <taxon>Fabaceae</taxon>
        <taxon>Papilionoideae</taxon>
        <taxon>50 kb inversion clade</taxon>
        <taxon>NPAAA clade</taxon>
        <taxon>Hologalegina</taxon>
        <taxon>IRL clade</taxon>
        <taxon>Trifolieae</taxon>
        <taxon>Trifolium</taxon>
    </lineage>
</organism>
<keyword evidence="2" id="KW-1185">Reference proteome</keyword>
<dbReference type="EMBL" id="LXQA010500830">
    <property type="protein sequence ID" value="MCI55739.1"/>
    <property type="molecule type" value="Genomic_DNA"/>
</dbReference>
<name>A0A392T3V4_9FABA</name>
<dbReference type="AlphaFoldDB" id="A0A392T3V4"/>
<comment type="caution">
    <text evidence="1">The sequence shown here is derived from an EMBL/GenBank/DDBJ whole genome shotgun (WGS) entry which is preliminary data.</text>
</comment>
<proteinExistence type="predicted"/>